<evidence type="ECO:0000313" key="1">
    <source>
        <dbReference type="EMBL" id="MBX23615.1"/>
    </source>
</evidence>
<dbReference type="Gene3D" id="3.40.50.150">
    <property type="entry name" value="Vaccinia Virus protein VP39"/>
    <property type="match status" value="1"/>
</dbReference>
<organism evidence="1">
    <name type="scientific">Rhizophora mucronata</name>
    <name type="common">Asiatic mangrove</name>
    <dbReference type="NCBI Taxonomy" id="61149"/>
    <lineage>
        <taxon>Eukaryota</taxon>
        <taxon>Viridiplantae</taxon>
        <taxon>Streptophyta</taxon>
        <taxon>Embryophyta</taxon>
        <taxon>Tracheophyta</taxon>
        <taxon>Spermatophyta</taxon>
        <taxon>Magnoliopsida</taxon>
        <taxon>eudicotyledons</taxon>
        <taxon>Gunneridae</taxon>
        <taxon>Pentapetalae</taxon>
        <taxon>rosids</taxon>
        <taxon>fabids</taxon>
        <taxon>Malpighiales</taxon>
        <taxon>Rhizophoraceae</taxon>
        <taxon>Rhizophora</taxon>
    </lineage>
</organism>
<dbReference type="PANTHER" id="PTHR14614">
    <property type="entry name" value="HEPATOCELLULAR CARCINOMA-ASSOCIATED ANTIGEN"/>
    <property type="match status" value="1"/>
</dbReference>
<proteinExistence type="predicted"/>
<accession>A0A2P2M066</accession>
<dbReference type="InterPro" id="IPR019410">
    <property type="entry name" value="Methyltransf_16"/>
</dbReference>
<sequence length="232" mass="25855">MKFTDSPVIELQIREKTLSLQQDNGSMHVGTSVWPCSLVLAKFADRWAPPLPTTTSAATTYSSLLDFRAKSRRAVELGAGCGAAGMAFHLLGLTDIVLTDIAPVMPALKHNLKRNKQTLGKMLKTSILYWNKQDQIKALNPPFDIVIAADVVYIEDSARQLVGAMEALVADDGVVLLGYQLRSPEAHKLFWEMVGEAFEVEKVPHEHLHPDYAYEETDVYIFRKKKKNLNSS</sequence>
<protein>
    <submittedName>
        <fullName evidence="1">Uncharacterized protein MANES_12G086100</fullName>
    </submittedName>
</protein>
<name>A0A2P2M066_RHIMU</name>
<dbReference type="InterPro" id="IPR029063">
    <property type="entry name" value="SAM-dependent_MTases_sf"/>
</dbReference>
<dbReference type="AlphaFoldDB" id="A0A2P2M066"/>
<reference evidence="1" key="1">
    <citation type="submission" date="2018-02" db="EMBL/GenBank/DDBJ databases">
        <title>Rhizophora mucronata_Transcriptome.</title>
        <authorList>
            <person name="Meera S.P."/>
            <person name="Sreeshan A."/>
            <person name="Augustine A."/>
        </authorList>
    </citation>
    <scope>NUCLEOTIDE SEQUENCE</scope>
    <source>
        <tissue evidence="1">Leaf</tissue>
    </source>
</reference>
<dbReference type="Pfam" id="PF10294">
    <property type="entry name" value="Methyltransf_16"/>
    <property type="match status" value="1"/>
</dbReference>
<dbReference type="EMBL" id="GGEC01043131">
    <property type="protein sequence ID" value="MBX23615.1"/>
    <property type="molecule type" value="Transcribed_RNA"/>
</dbReference>
<dbReference type="SUPFAM" id="SSF53335">
    <property type="entry name" value="S-adenosyl-L-methionine-dependent methyltransferases"/>
    <property type="match status" value="1"/>
</dbReference>
<dbReference type="PANTHER" id="PTHR14614:SF7">
    <property type="entry name" value="OS05G0564100 PROTEIN"/>
    <property type="match status" value="1"/>
</dbReference>